<dbReference type="SUPFAM" id="SSF46955">
    <property type="entry name" value="Putative DNA-binding domain"/>
    <property type="match status" value="1"/>
</dbReference>
<proteinExistence type="predicted"/>
<evidence type="ECO:0000313" key="2">
    <source>
        <dbReference type="EMBL" id="PIK28401.1"/>
    </source>
</evidence>
<comment type="caution">
    <text evidence="2">The sequence shown here is derived from an EMBL/GenBank/DDBJ whole genome shotgun (WGS) entry which is preliminary data.</text>
</comment>
<dbReference type="RefSeq" id="WP_099726305.1">
    <property type="nucleotide sequence ID" value="NZ_PEKP01000004.1"/>
</dbReference>
<name>A0A2G8IY71_BACPU</name>
<protein>
    <submittedName>
        <fullName evidence="2">DNA-binding protein</fullName>
    </submittedName>
</protein>
<dbReference type="InterPro" id="IPR009061">
    <property type="entry name" value="DNA-bd_dom_put_sf"/>
</dbReference>
<reference evidence="2 3" key="1">
    <citation type="submission" date="2017-11" db="EMBL/GenBank/DDBJ databases">
        <title>Draft genome sequence of Bacillus pumilus 51_5il from lake Gorkoye (Russia: Novosibirsk region).</title>
        <authorList>
            <person name="Shipova A.A."/>
            <person name="Rozanov A.S."/>
            <person name="Bryanskaya A.V."/>
            <person name="Peltek S.E."/>
        </authorList>
    </citation>
    <scope>NUCLEOTIDE SEQUENCE [LARGE SCALE GENOMIC DNA]</scope>
    <source>
        <strain evidence="2 3">51_5il</strain>
    </source>
</reference>
<feature type="domain" description="Helix-turn-helix" evidence="1">
    <location>
        <begin position="6"/>
        <end position="54"/>
    </location>
</feature>
<organism evidence="2 3">
    <name type="scientific">Bacillus pumilus</name>
    <name type="common">Bacillus mesentericus</name>
    <dbReference type="NCBI Taxonomy" id="1408"/>
    <lineage>
        <taxon>Bacteria</taxon>
        <taxon>Bacillati</taxon>
        <taxon>Bacillota</taxon>
        <taxon>Bacilli</taxon>
        <taxon>Bacillales</taxon>
        <taxon>Bacillaceae</taxon>
        <taxon>Bacillus</taxon>
    </lineage>
</organism>
<dbReference type="NCBIfam" id="TIGR01764">
    <property type="entry name" value="excise"/>
    <property type="match status" value="1"/>
</dbReference>
<dbReference type="Pfam" id="PF12728">
    <property type="entry name" value="HTH_17"/>
    <property type="match status" value="1"/>
</dbReference>
<dbReference type="GO" id="GO:0003677">
    <property type="term" value="F:DNA binding"/>
    <property type="evidence" value="ECO:0007669"/>
    <property type="project" value="UniProtKB-KW"/>
</dbReference>
<evidence type="ECO:0000259" key="1">
    <source>
        <dbReference type="Pfam" id="PF12728"/>
    </source>
</evidence>
<sequence length="67" mass="7930">MQRTVITPPEAAEFLGIHKETVYIMCRTNRLPHFRVGKKIYFRVDSLNEWINKQINESVQPINEEEA</sequence>
<keyword evidence="2" id="KW-0238">DNA-binding</keyword>
<evidence type="ECO:0000313" key="3">
    <source>
        <dbReference type="Proteomes" id="UP000230768"/>
    </source>
</evidence>
<dbReference type="Proteomes" id="UP000230768">
    <property type="component" value="Unassembled WGS sequence"/>
</dbReference>
<gene>
    <name evidence="2" type="ORF">CTV99_03540</name>
</gene>
<dbReference type="AlphaFoldDB" id="A0A2G8IY71"/>
<dbReference type="InterPro" id="IPR010093">
    <property type="entry name" value="SinI_DNA-bd"/>
</dbReference>
<accession>A0A2G8IY71</accession>
<dbReference type="EMBL" id="PEKP01000004">
    <property type="protein sequence ID" value="PIK28401.1"/>
    <property type="molecule type" value="Genomic_DNA"/>
</dbReference>
<dbReference type="InterPro" id="IPR041657">
    <property type="entry name" value="HTH_17"/>
</dbReference>